<reference evidence="2 3" key="1">
    <citation type="submission" date="2018-02" db="EMBL/GenBank/DDBJ databases">
        <title>Subsurface microbial communities from deep shales in Ohio and West Virginia, USA.</title>
        <authorList>
            <person name="Wrighton K."/>
        </authorList>
    </citation>
    <scope>NUCLEOTIDE SEQUENCE [LARGE SCALE GENOMIC DNA]</scope>
    <source>
        <strain evidence="2 3">OWC-DMM</strain>
    </source>
</reference>
<name>A0A2S6HF59_9GAMM</name>
<proteinExistence type="predicted"/>
<dbReference type="Proteomes" id="UP000240010">
    <property type="component" value="Unassembled WGS sequence"/>
</dbReference>
<dbReference type="InterPro" id="IPR029002">
    <property type="entry name" value="PLPC/GPLD1"/>
</dbReference>
<evidence type="ECO:0000259" key="1">
    <source>
        <dbReference type="Pfam" id="PF00882"/>
    </source>
</evidence>
<dbReference type="Pfam" id="PF00882">
    <property type="entry name" value="Zn_dep_PLPC"/>
    <property type="match status" value="1"/>
</dbReference>
<sequence>MSGGYTHITLAQLAIEKARNRREGLLHSDAKRALGNWKKFCIVGAVAPDYPYLDVLDSNSSAWADAMHKGHAVALLRNGVAKIRNITDDNVRQKCMAWLFGFAAHVATDGTIHPVVNLKVGVYEQHKTEHRRCEMSQDVYAHGRLNMGALEFNRQISTNVDDSSDMNDDDRMDPDVALLWQELLTGVYSGLDSNLKAPKVHDWHRAMRRMMKLGESGNVLFAFARHVAANQGLVYPVVPEPQYIYGLNVPGGSAMDFEELFQKALSNILELWGWLALSLQNRESPLDTLASWSLDTGIDENNHMIYWS</sequence>
<evidence type="ECO:0000313" key="2">
    <source>
        <dbReference type="EMBL" id="PPK76080.1"/>
    </source>
</evidence>
<dbReference type="AlphaFoldDB" id="A0A2S6HF59"/>
<dbReference type="EMBL" id="PTIZ01000004">
    <property type="protein sequence ID" value="PPK76080.1"/>
    <property type="molecule type" value="Genomic_DNA"/>
</dbReference>
<dbReference type="RefSeq" id="WP_104428589.1">
    <property type="nucleotide sequence ID" value="NZ_PTIZ01000004.1"/>
</dbReference>
<feature type="domain" description="Phospholipase C/D" evidence="1">
    <location>
        <begin position="6"/>
        <end position="186"/>
    </location>
</feature>
<evidence type="ECO:0000313" key="3">
    <source>
        <dbReference type="Proteomes" id="UP000240010"/>
    </source>
</evidence>
<protein>
    <submittedName>
        <fullName evidence="2">Zinc dependent phospholipase C</fullName>
    </submittedName>
</protein>
<organism evidence="2 3">
    <name type="scientific">Methylobacter tundripaludum</name>
    <dbReference type="NCBI Taxonomy" id="173365"/>
    <lineage>
        <taxon>Bacteria</taxon>
        <taxon>Pseudomonadati</taxon>
        <taxon>Pseudomonadota</taxon>
        <taxon>Gammaproteobacteria</taxon>
        <taxon>Methylococcales</taxon>
        <taxon>Methylococcaceae</taxon>
        <taxon>Methylobacter</taxon>
    </lineage>
</organism>
<gene>
    <name evidence="2" type="ORF">B0F87_104171</name>
</gene>
<comment type="caution">
    <text evidence="2">The sequence shown here is derived from an EMBL/GenBank/DDBJ whole genome shotgun (WGS) entry which is preliminary data.</text>
</comment>
<accession>A0A2S6HF59</accession>